<dbReference type="CDD" id="cd05233">
    <property type="entry name" value="SDR_c"/>
    <property type="match status" value="1"/>
</dbReference>
<comment type="caution">
    <text evidence="3">The sequence shown here is derived from an EMBL/GenBank/DDBJ whole genome shotgun (WGS) entry which is preliminary data.</text>
</comment>
<protein>
    <submittedName>
        <fullName evidence="3">SDR family oxidoreductase</fullName>
    </submittedName>
</protein>
<dbReference type="PANTHER" id="PTHR42760:SF133">
    <property type="entry name" value="3-OXOACYL-[ACYL-CARRIER-PROTEIN] REDUCTASE"/>
    <property type="match status" value="1"/>
</dbReference>
<gene>
    <name evidence="3" type="ORF">H5411_39200</name>
</gene>
<dbReference type="AlphaFoldDB" id="A0A8E2BAI8"/>
<dbReference type="InterPro" id="IPR036291">
    <property type="entry name" value="NAD(P)-bd_dom_sf"/>
</dbReference>
<comment type="similarity">
    <text evidence="1">Belongs to the short-chain dehydrogenases/reductases (SDR) family.</text>
</comment>
<dbReference type="GO" id="GO:0006633">
    <property type="term" value="P:fatty acid biosynthetic process"/>
    <property type="evidence" value="ECO:0007669"/>
    <property type="project" value="TreeGrafter"/>
</dbReference>
<dbReference type="GO" id="GO:0016616">
    <property type="term" value="F:oxidoreductase activity, acting on the CH-OH group of donors, NAD or NADP as acceptor"/>
    <property type="evidence" value="ECO:0007669"/>
    <property type="project" value="TreeGrafter"/>
</dbReference>
<proteinExistence type="inferred from homology"/>
<dbReference type="InterPro" id="IPR002347">
    <property type="entry name" value="SDR_fam"/>
</dbReference>
<evidence type="ECO:0000313" key="3">
    <source>
        <dbReference type="EMBL" id="MBB2505143.1"/>
    </source>
</evidence>
<dbReference type="GO" id="GO:0048038">
    <property type="term" value="F:quinone binding"/>
    <property type="evidence" value="ECO:0007669"/>
    <property type="project" value="TreeGrafter"/>
</dbReference>
<accession>A0A8E2BAI8</accession>
<keyword evidence="2" id="KW-0560">Oxidoreductase</keyword>
<name>A0A8E2BAI8_9PSEU</name>
<organism evidence="3 4">
    <name type="scientific">Amycolatopsis echigonensis</name>
    <dbReference type="NCBI Taxonomy" id="2576905"/>
    <lineage>
        <taxon>Bacteria</taxon>
        <taxon>Bacillati</taxon>
        <taxon>Actinomycetota</taxon>
        <taxon>Actinomycetes</taxon>
        <taxon>Pseudonocardiales</taxon>
        <taxon>Pseudonocardiaceae</taxon>
        <taxon>Amycolatopsis</taxon>
    </lineage>
</organism>
<reference evidence="3 4" key="1">
    <citation type="submission" date="2020-08" db="EMBL/GenBank/DDBJ databases">
        <title>Amycolatopsis echigonensis JCM 21831.</title>
        <authorList>
            <person name="Tedsree N."/>
            <person name="Kuncharoen N."/>
            <person name="Likhitwitayawuid K."/>
            <person name="Tanasupawat S."/>
        </authorList>
    </citation>
    <scope>NUCLEOTIDE SEQUENCE [LARGE SCALE GENOMIC DNA]</scope>
    <source>
        <strain evidence="3 4">JCM 21831</strain>
    </source>
</reference>
<dbReference type="EMBL" id="JACJHR010000092">
    <property type="protein sequence ID" value="MBB2505143.1"/>
    <property type="molecule type" value="Genomic_DNA"/>
</dbReference>
<sequence length="221" mass="22436">MVARLTSDGFRVVTGGRNAEPSCSGQVVSRRIDVCDSSSVDAAVEAACELGPLTAVVVCHAVVFTTPLETMAEDALLSTLDVNLAGTARVCRAAASQIADGGAIVTMSSVAGARGRGPNRVAYGASKAGIEALTRYYAVALAARSVRVNTVVPGPLDHAMASTVGELRAFGDAEATITARIPLGRRLSVREVADTVGFLVSPRASGITGVALPVDGGLLAK</sequence>
<dbReference type="PANTHER" id="PTHR42760">
    <property type="entry name" value="SHORT-CHAIN DEHYDROGENASES/REDUCTASES FAMILY MEMBER"/>
    <property type="match status" value="1"/>
</dbReference>
<evidence type="ECO:0000256" key="1">
    <source>
        <dbReference type="ARBA" id="ARBA00006484"/>
    </source>
</evidence>
<dbReference type="SUPFAM" id="SSF51735">
    <property type="entry name" value="NAD(P)-binding Rossmann-fold domains"/>
    <property type="match status" value="1"/>
</dbReference>
<dbReference type="Gene3D" id="3.40.50.720">
    <property type="entry name" value="NAD(P)-binding Rossmann-like Domain"/>
    <property type="match status" value="1"/>
</dbReference>
<dbReference type="PRINTS" id="PR00081">
    <property type="entry name" value="GDHRDH"/>
</dbReference>
<dbReference type="Pfam" id="PF13561">
    <property type="entry name" value="adh_short_C2"/>
    <property type="match status" value="1"/>
</dbReference>
<dbReference type="Proteomes" id="UP000550260">
    <property type="component" value="Unassembled WGS sequence"/>
</dbReference>
<evidence type="ECO:0000256" key="2">
    <source>
        <dbReference type="ARBA" id="ARBA00023002"/>
    </source>
</evidence>
<evidence type="ECO:0000313" key="4">
    <source>
        <dbReference type="Proteomes" id="UP000550260"/>
    </source>
</evidence>